<dbReference type="PANTHER" id="PTHR40621:SF6">
    <property type="entry name" value="AP-1-LIKE TRANSCRIPTION FACTOR YAP1-RELATED"/>
    <property type="match status" value="1"/>
</dbReference>
<feature type="region of interest" description="Disordered" evidence="5">
    <location>
        <begin position="266"/>
        <end position="309"/>
    </location>
</feature>
<dbReference type="AlphaFoldDB" id="A0A024S5S1"/>
<evidence type="ECO:0000256" key="4">
    <source>
        <dbReference type="ARBA" id="ARBA00038132"/>
    </source>
</evidence>
<proteinExistence type="inferred from homology"/>
<reference evidence="8" key="1">
    <citation type="journal article" date="2013" name="Ind. Biotechnol.">
        <title>Comparative genomics analysis of Trichoderma reesei strains.</title>
        <authorList>
            <person name="Koike H."/>
            <person name="Aerts A."/>
            <person name="LaButti K."/>
            <person name="Grigoriev I.V."/>
            <person name="Baker S.E."/>
        </authorList>
    </citation>
    <scope>NUCLEOTIDE SEQUENCE [LARGE SCALE GENOMIC DNA]</scope>
    <source>
        <strain evidence="8">ATCC 56765 / BCRC 32924 / NRRL 11460 / Rut C-30</strain>
    </source>
</reference>
<protein>
    <submittedName>
        <fullName evidence="7">PAP1-domain-containing protein</fullName>
    </submittedName>
</protein>
<dbReference type="FunFam" id="1.20.5.170:FF:000067">
    <property type="entry name" value="BZIP transcription factor"/>
    <property type="match status" value="1"/>
</dbReference>
<feature type="compositionally biased region" description="Basic and acidic residues" evidence="5">
    <location>
        <begin position="137"/>
        <end position="148"/>
    </location>
</feature>
<dbReference type="Pfam" id="PF08601">
    <property type="entry name" value="PAP1"/>
    <property type="match status" value="2"/>
</dbReference>
<dbReference type="Gene3D" id="1.20.5.170">
    <property type="match status" value="1"/>
</dbReference>
<feature type="region of interest" description="Disordered" evidence="5">
    <location>
        <begin position="31"/>
        <end position="65"/>
    </location>
</feature>
<evidence type="ECO:0000256" key="2">
    <source>
        <dbReference type="ARBA" id="ARBA00004496"/>
    </source>
</evidence>
<dbReference type="PANTHER" id="PTHR40621">
    <property type="entry name" value="TRANSCRIPTION FACTOR KAPC-RELATED"/>
    <property type="match status" value="1"/>
</dbReference>
<dbReference type="GO" id="GO:0005737">
    <property type="term" value="C:cytoplasm"/>
    <property type="evidence" value="ECO:0007669"/>
    <property type="project" value="UniProtKB-SubCell"/>
</dbReference>
<dbReference type="InterPro" id="IPR050936">
    <property type="entry name" value="AP-1-like"/>
</dbReference>
<evidence type="ECO:0000256" key="5">
    <source>
        <dbReference type="SAM" id="MobiDB-lite"/>
    </source>
</evidence>
<dbReference type="KEGG" id="trr:M419DRAFT_137894"/>
<dbReference type="Proteomes" id="UP000024376">
    <property type="component" value="Unassembled WGS sequence"/>
</dbReference>
<feature type="compositionally biased region" description="Polar residues" evidence="5">
    <location>
        <begin position="274"/>
        <end position="309"/>
    </location>
</feature>
<comment type="subcellular location">
    <subcellularLocation>
        <location evidence="2">Cytoplasm</location>
    </subcellularLocation>
    <subcellularLocation>
        <location evidence="1">Nucleus</location>
    </subcellularLocation>
</comment>
<dbReference type="SUPFAM" id="SSF111430">
    <property type="entry name" value="YAP1 redox domain"/>
    <property type="match status" value="1"/>
</dbReference>
<sequence>MAATGAGSGSAVPPNFFLTPQQQSLLFTALNANKQQQQQQANSKTGLSLSPTSFKPNPLQSLDGAFQESPFLDHYDYDFGDSSFDFSFANDAAGQSAATGDVQDGAMSAKSDSTETDNPEKRNHPDDEEDDAGPGNESKRQETSDKVPKKPGRKPLTSEPTSKRKAQNRAAQRAFRERKEKHLKDLETKVEELEKASEAANHENDLLRAQVERMSAELNHYKQRMALVAPKASAPVRAQTFGAAAISNLPDVNFQFEFPKFGNLPGPPAKAHQKSMSQPISPISNQASSPATKQNNADKPARMTQQAARNAQFKEDLAKFNNGVFNMHTPSMSSSTATGSRASVDSVNYSMNNTTSSPSASSHSNSNVGASSSCGTSPEPFTQSPMGFKPVDTLTTIGEEHPSMSTVDGPFSQFAGLDFSNNSFDWMVQQNNGGQFDPQLFGDYREPQENIMANPTFDDLFNDSLEADFFTPYNMASPNLPKKTNIIDEIDAAKDNVDDDPTMTKTNMSCNQLWERLQACPKAQNGEFDLDGLCSELTKKAKCSGNGPVVAERDFDSILKKYMALASLDILSDIVYDCKSYAMTVYTKLVMEISTLSL</sequence>
<dbReference type="SUPFAM" id="SSF57959">
    <property type="entry name" value="Leucine zipper domain"/>
    <property type="match status" value="1"/>
</dbReference>
<feature type="region of interest" description="Disordered" evidence="5">
    <location>
        <begin position="348"/>
        <end position="393"/>
    </location>
</feature>
<feature type="compositionally biased region" description="Polar residues" evidence="5">
    <location>
        <begin position="374"/>
        <end position="385"/>
    </location>
</feature>
<dbReference type="InterPro" id="IPR046347">
    <property type="entry name" value="bZIP_sf"/>
</dbReference>
<dbReference type="CDD" id="cd14688">
    <property type="entry name" value="bZIP_YAP"/>
    <property type="match status" value="1"/>
</dbReference>
<dbReference type="InterPro" id="IPR023167">
    <property type="entry name" value="Yap1_redox_dom_sf"/>
</dbReference>
<dbReference type="GO" id="GO:0000976">
    <property type="term" value="F:transcription cis-regulatory region binding"/>
    <property type="evidence" value="ECO:0007669"/>
    <property type="project" value="InterPro"/>
</dbReference>
<feature type="compositionally biased region" description="Low complexity" evidence="5">
    <location>
        <begin position="350"/>
        <end position="373"/>
    </location>
</feature>
<evidence type="ECO:0000313" key="8">
    <source>
        <dbReference type="Proteomes" id="UP000024376"/>
    </source>
</evidence>
<dbReference type="EMBL" id="KI911151">
    <property type="protein sequence ID" value="ETS00715.1"/>
    <property type="molecule type" value="Genomic_DNA"/>
</dbReference>
<comment type="similarity">
    <text evidence="4">Belongs to the bZIP family. YAP subfamily.</text>
</comment>
<dbReference type="Gene3D" id="1.10.238.100">
    <property type="entry name" value="YAP1 redox domain. Chain B"/>
    <property type="match status" value="1"/>
</dbReference>
<evidence type="ECO:0000256" key="1">
    <source>
        <dbReference type="ARBA" id="ARBA00004123"/>
    </source>
</evidence>
<keyword evidence="3" id="KW-0539">Nucleus</keyword>
<feature type="compositionally biased region" description="Polar residues" evidence="5">
    <location>
        <begin position="41"/>
        <end position="60"/>
    </location>
</feature>
<dbReference type="GO" id="GO:0090575">
    <property type="term" value="C:RNA polymerase II transcription regulator complex"/>
    <property type="evidence" value="ECO:0007669"/>
    <property type="project" value="TreeGrafter"/>
</dbReference>
<dbReference type="GO" id="GO:0001228">
    <property type="term" value="F:DNA-binding transcription activator activity, RNA polymerase II-specific"/>
    <property type="evidence" value="ECO:0007669"/>
    <property type="project" value="TreeGrafter"/>
</dbReference>
<evidence type="ECO:0000256" key="3">
    <source>
        <dbReference type="ARBA" id="ARBA00023242"/>
    </source>
</evidence>
<evidence type="ECO:0000313" key="7">
    <source>
        <dbReference type="EMBL" id="ETS00715.1"/>
    </source>
</evidence>
<name>A0A024S5S1_HYPJR</name>
<dbReference type="InterPro" id="IPR004827">
    <property type="entry name" value="bZIP"/>
</dbReference>
<dbReference type="GO" id="GO:0034599">
    <property type="term" value="P:cellular response to oxidative stress"/>
    <property type="evidence" value="ECO:0007669"/>
    <property type="project" value="UniProtKB-ARBA"/>
</dbReference>
<dbReference type="OrthoDB" id="5380163at2759"/>
<dbReference type="InterPro" id="IPR013910">
    <property type="entry name" value="TF_PAP1"/>
</dbReference>
<feature type="region of interest" description="Disordered" evidence="5">
    <location>
        <begin position="94"/>
        <end position="182"/>
    </location>
</feature>
<evidence type="ECO:0000259" key="6">
    <source>
        <dbReference type="PROSITE" id="PS50217"/>
    </source>
</evidence>
<gene>
    <name evidence="7" type="ORF">M419DRAFT_137894</name>
</gene>
<accession>A0A024S5S1</accession>
<dbReference type="Pfam" id="PF00170">
    <property type="entry name" value="bZIP_1"/>
    <property type="match status" value="1"/>
</dbReference>
<dbReference type="HOGENOM" id="CLU_011807_0_0_1"/>
<dbReference type="PROSITE" id="PS50217">
    <property type="entry name" value="BZIP"/>
    <property type="match status" value="1"/>
</dbReference>
<feature type="domain" description="BZIP" evidence="6">
    <location>
        <begin position="158"/>
        <end position="221"/>
    </location>
</feature>
<organism evidence="7 8">
    <name type="scientific">Hypocrea jecorina (strain ATCC 56765 / BCRC 32924 / NRRL 11460 / Rut C-30)</name>
    <name type="common">Trichoderma reesei</name>
    <dbReference type="NCBI Taxonomy" id="1344414"/>
    <lineage>
        <taxon>Eukaryota</taxon>
        <taxon>Fungi</taxon>
        <taxon>Dikarya</taxon>
        <taxon>Ascomycota</taxon>
        <taxon>Pezizomycotina</taxon>
        <taxon>Sordariomycetes</taxon>
        <taxon>Hypocreomycetidae</taxon>
        <taxon>Hypocreales</taxon>
        <taxon>Hypocreaceae</taxon>
        <taxon>Trichoderma</taxon>
    </lineage>
</organism>
<dbReference type="SMART" id="SM00338">
    <property type="entry name" value="BRLZ"/>
    <property type="match status" value="1"/>
</dbReference>
<dbReference type="PROSITE" id="PS00036">
    <property type="entry name" value="BZIP_BASIC"/>
    <property type="match status" value="1"/>
</dbReference>